<reference evidence="7 8" key="1">
    <citation type="journal article" date="2016" name="Front. Microbiol.">
        <title>Comparative Genomic Analysis Reveals a Diverse Repertoire of Genes Involved in Prokaryote-Eukaryote Interactions within the Pseudovibrio Genus.</title>
        <authorList>
            <person name="Romano S."/>
            <person name="Fernandez-Guerra A."/>
            <person name="Reen F.J."/>
            <person name="Glockner F.O."/>
            <person name="Crowley S.P."/>
            <person name="O'Sullivan O."/>
            <person name="Cotter P.D."/>
            <person name="Adams C."/>
            <person name="Dobson A.D."/>
            <person name="O'Gara F."/>
        </authorList>
    </citation>
    <scope>NUCLEOTIDE SEQUENCE [LARGE SCALE GENOMIC DNA]</scope>
    <source>
        <strain evidence="7 8">Ad2</strain>
    </source>
</reference>
<dbReference type="InterPro" id="IPR027417">
    <property type="entry name" value="P-loop_NTPase"/>
</dbReference>
<dbReference type="EMBL" id="LMCB01000006">
    <property type="protein sequence ID" value="KZL20692.1"/>
    <property type="molecule type" value="Genomic_DNA"/>
</dbReference>
<dbReference type="GO" id="GO:0005524">
    <property type="term" value="F:ATP binding"/>
    <property type="evidence" value="ECO:0007669"/>
    <property type="project" value="UniProtKB-KW"/>
</dbReference>
<keyword evidence="3 6" id="KW-0808">Transferase</keyword>
<evidence type="ECO:0000256" key="4">
    <source>
        <dbReference type="ARBA" id="ARBA00022741"/>
    </source>
</evidence>
<dbReference type="GO" id="GO:0019634">
    <property type="term" value="P:organic phosphonate metabolic process"/>
    <property type="evidence" value="ECO:0007669"/>
    <property type="project" value="UniProtKB-UniRule"/>
</dbReference>
<protein>
    <recommendedName>
        <fullName evidence="6">Ribose 1,5-bisphosphate phosphokinase PhnN</fullName>
        <ecNumber evidence="6">2.7.4.23</ecNumber>
    </recommendedName>
    <alternativeName>
        <fullName evidence="6">Ribose 1,5-bisphosphokinase</fullName>
    </alternativeName>
</protein>
<evidence type="ECO:0000256" key="1">
    <source>
        <dbReference type="ARBA" id="ARBA00000373"/>
    </source>
</evidence>
<keyword evidence="7" id="KW-0418">Kinase</keyword>
<evidence type="ECO:0000256" key="5">
    <source>
        <dbReference type="ARBA" id="ARBA00022840"/>
    </source>
</evidence>
<keyword evidence="4 6" id="KW-0547">Nucleotide-binding</keyword>
<dbReference type="Gene3D" id="3.40.50.300">
    <property type="entry name" value="P-loop containing nucleotide triphosphate hydrolases"/>
    <property type="match status" value="1"/>
</dbReference>
<dbReference type="HAMAP" id="MF_00836">
    <property type="entry name" value="PhnN"/>
    <property type="match status" value="1"/>
</dbReference>
<gene>
    <name evidence="6 7" type="primary">phnN</name>
    <name evidence="7" type="ORF">PsAD2_01180</name>
</gene>
<keyword evidence="5 6" id="KW-0067">ATP-binding</keyword>
<evidence type="ECO:0000256" key="6">
    <source>
        <dbReference type="HAMAP-Rule" id="MF_00836"/>
    </source>
</evidence>
<dbReference type="GO" id="GO:0006015">
    <property type="term" value="P:5-phosphoribose 1-diphosphate biosynthetic process"/>
    <property type="evidence" value="ECO:0007669"/>
    <property type="project" value="UniProtKB-UniRule"/>
</dbReference>
<name>A0A166A7A1_9HYPH</name>
<dbReference type="SUPFAM" id="SSF52540">
    <property type="entry name" value="P-loop containing nucleoside triphosphate hydrolases"/>
    <property type="match status" value="1"/>
</dbReference>
<dbReference type="GO" id="GO:0033863">
    <property type="term" value="F:ribose 1,5-bisphosphate phosphokinase activity"/>
    <property type="evidence" value="ECO:0007669"/>
    <property type="project" value="UniProtKB-UniRule"/>
</dbReference>
<proteinExistence type="inferred from homology"/>
<evidence type="ECO:0000256" key="2">
    <source>
        <dbReference type="ARBA" id="ARBA00005069"/>
    </source>
</evidence>
<comment type="catalytic activity">
    <reaction evidence="1 6">
        <text>alpha-D-ribose 1,5-bisphosphate + ATP = 5-phospho-alpha-D-ribose 1-diphosphate + ADP</text>
        <dbReference type="Rhea" id="RHEA:20109"/>
        <dbReference type="ChEBI" id="CHEBI:30616"/>
        <dbReference type="ChEBI" id="CHEBI:58017"/>
        <dbReference type="ChEBI" id="CHEBI:68688"/>
        <dbReference type="ChEBI" id="CHEBI:456216"/>
        <dbReference type="EC" id="2.7.4.23"/>
    </reaction>
</comment>
<comment type="function">
    <text evidence="6">Catalyzes the phosphorylation of ribose 1,5-bisphosphate to 5-phospho-D-ribosyl alpha-1-diphosphate (PRPP).</text>
</comment>
<evidence type="ECO:0000256" key="3">
    <source>
        <dbReference type="ARBA" id="ARBA00022679"/>
    </source>
</evidence>
<accession>A0A166A7A1</accession>
<evidence type="ECO:0000313" key="7">
    <source>
        <dbReference type="EMBL" id="KZL20692.1"/>
    </source>
</evidence>
<dbReference type="STRING" id="989403.SAMN05421798_107197"/>
<dbReference type="InterPro" id="IPR012699">
    <property type="entry name" value="PhnN"/>
</dbReference>
<feature type="binding site" evidence="6">
    <location>
        <begin position="4"/>
        <end position="11"/>
    </location>
    <ligand>
        <name>ATP</name>
        <dbReference type="ChEBI" id="CHEBI:30616"/>
    </ligand>
</feature>
<dbReference type="EC" id="2.7.4.23" evidence="6"/>
<comment type="pathway">
    <text evidence="2 6">Metabolic intermediate biosynthesis; 5-phospho-alpha-D-ribose 1-diphosphate biosynthesis; 5-phospho-alpha-D-ribose 1-diphosphate from D-ribose 5-phosphate (route II): step 3/3.</text>
</comment>
<dbReference type="UniPathway" id="UPA00087">
    <property type="reaction ID" value="UER00175"/>
</dbReference>
<dbReference type="NCBIfam" id="TIGR02322">
    <property type="entry name" value="phosphon_PhnN"/>
    <property type="match status" value="1"/>
</dbReference>
<organism evidence="7 8">
    <name type="scientific">Pseudovibrio axinellae</name>
    <dbReference type="NCBI Taxonomy" id="989403"/>
    <lineage>
        <taxon>Bacteria</taxon>
        <taxon>Pseudomonadati</taxon>
        <taxon>Pseudomonadota</taxon>
        <taxon>Alphaproteobacteria</taxon>
        <taxon>Hyphomicrobiales</taxon>
        <taxon>Stappiaceae</taxon>
        <taxon>Pseudovibrio</taxon>
    </lineage>
</organism>
<keyword evidence="8" id="KW-1185">Reference proteome</keyword>
<sequence>MVVGPSGAGKDTLIYGYKERCANDENILFAQRLITRPEDAGSEPHKAIDHQEMSLLIDQQRVALSWPAHGLIYALPKCVDEHIAKGGIAVANGSRGALAQAVTKYQKLLVVHITAPIHILAKRLAERGRETVEDIEQRLQRADLSLPDLPHMVEIQNTAAPQIGIERLDQAIKAFMR</sequence>
<dbReference type="PATRIC" id="fig|989403.3.peg.1264"/>
<evidence type="ECO:0000313" key="8">
    <source>
        <dbReference type="Proteomes" id="UP000076577"/>
    </source>
</evidence>
<dbReference type="Proteomes" id="UP000076577">
    <property type="component" value="Unassembled WGS sequence"/>
</dbReference>
<comment type="similarity">
    <text evidence="6">Belongs to the ribose 1,5-bisphosphokinase family.</text>
</comment>
<comment type="caution">
    <text evidence="7">The sequence shown here is derived from an EMBL/GenBank/DDBJ whole genome shotgun (WGS) entry which is preliminary data.</text>
</comment>
<dbReference type="AlphaFoldDB" id="A0A166A7A1"/>